<evidence type="ECO:0000313" key="2">
    <source>
        <dbReference type="Proteomes" id="UP000828941"/>
    </source>
</evidence>
<gene>
    <name evidence="1" type="ORF">L6164_022413</name>
</gene>
<evidence type="ECO:0000313" key="1">
    <source>
        <dbReference type="EMBL" id="KAI4322747.1"/>
    </source>
</evidence>
<dbReference type="EMBL" id="CM039434">
    <property type="protein sequence ID" value="KAI4322747.1"/>
    <property type="molecule type" value="Genomic_DNA"/>
</dbReference>
<sequence>MAAVYVSSWFWDLYCAIQRSVEKISSTAYTSYFHTPQAFMSTKYDAFLCRLNAVIRPTHIQLGLEDTLWIPKLVDRYAWNTDNPFNIPGFTINEAFFRGIIELMEAPNTRYKVEEISSTTLGRPMWLLDWHGDRAYAWFPTEFNCIKEDIVAAQILGVPCTPNLGPCDVDDWQYFPGGTMPADIPENLTRITPRRFYGSAEFRSVETDWQEDPFQGFAAPTSAGVKRSATETMLVLPRLARYRIIDWCYHARVVLEECCLSNVCSF</sequence>
<keyword evidence="2" id="KW-1185">Reference proteome</keyword>
<dbReference type="Proteomes" id="UP000828941">
    <property type="component" value="Chromosome 9"/>
</dbReference>
<comment type="caution">
    <text evidence="1">The sequence shown here is derived from an EMBL/GenBank/DDBJ whole genome shotgun (WGS) entry which is preliminary data.</text>
</comment>
<accession>A0ACB9MF32</accession>
<protein>
    <submittedName>
        <fullName evidence="1">Uncharacterized protein</fullName>
    </submittedName>
</protein>
<name>A0ACB9MF32_BAUVA</name>
<organism evidence="1 2">
    <name type="scientific">Bauhinia variegata</name>
    <name type="common">Purple orchid tree</name>
    <name type="synonym">Phanera variegata</name>
    <dbReference type="NCBI Taxonomy" id="167791"/>
    <lineage>
        <taxon>Eukaryota</taxon>
        <taxon>Viridiplantae</taxon>
        <taxon>Streptophyta</taxon>
        <taxon>Embryophyta</taxon>
        <taxon>Tracheophyta</taxon>
        <taxon>Spermatophyta</taxon>
        <taxon>Magnoliopsida</taxon>
        <taxon>eudicotyledons</taxon>
        <taxon>Gunneridae</taxon>
        <taxon>Pentapetalae</taxon>
        <taxon>rosids</taxon>
        <taxon>fabids</taxon>
        <taxon>Fabales</taxon>
        <taxon>Fabaceae</taxon>
        <taxon>Cercidoideae</taxon>
        <taxon>Cercideae</taxon>
        <taxon>Bauhiniinae</taxon>
        <taxon>Bauhinia</taxon>
    </lineage>
</organism>
<reference evidence="1 2" key="1">
    <citation type="journal article" date="2022" name="DNA Res.">
        <title>Chromosomal-level genome assembly of the orchid tree Bauhinia variegata (Leguminosae; Cercidoideae) supports the allotetraploid origin hypothesis of Bauhinia.</title>
        <authorList>
            <person name="Zhong Y."/>
            <person name="Chen Y."/>
            <person name="Zheng D."/>
            <person name="Pang J."/>
            <person name="Liu Y."/>
            <person name="Luo S."/>
            <person name="Meng S."/>
            <person name="Qian L."/>
            <person name="Wei D."/>
            <person name="Dai S."/>
            <person name="Zhou R."/>
        </authorList>
    </citation>
    <scope>NUCLEOTIDE SEQUENCE [LARGE SCALE GENOMIC DNA]</scope>
    <source>
        <strain evidence="1">BV-YZ2020</strain>
    </source>
</reference>
<proteinExistence type="predicted"/>